<evidence type="ECO:0000256" key="3">
    <source>
        <dbReference type="PROSITE-ProRule" id="PRU01106"/>
    </source>
</evidence>
<evidence type="ECO:0000313" key="5">
    <source>
        <dbReference type="EMBL" id="QSQ17597.1"/>
    </source>
</evidence>
<evidence type="ECO:0000256" key="2">
    <source>
        <dbReference type="ARBA" id="ARBA00022801"/>
    </source>
</evidence>
<accession>A0ABX7NFI3</accession>
<sequence>MTAESETSPQRIAPGLITEARLIEMVFPEQTNHYGTLFGGQALALMDKAAFIVASRYARRTVVTASSERVDFHVPVREGQLVELVTRIISTGRTSMTVEVDLFAEDLLTGDRQLGTRGRFVLVALDAHGKPTHVPPLPTSQVAPSGG</sequence>
<gene>
    <name evidence="5" type="ORF">JY572_16820</name>
</gene>
<organism evidence="5 6">
    <name type="scientific">Myxococcus landrumensis</name>
    <dbReference type="NCBI Taxonomy" id="2813577"/>
    <lineage>
        <taxon>Bacteria</taxon>
        <taxon>Pseudomonadati</taxon>
        <taxon>Myxococcota</taxon>
        <taxon>Myxococcia</taxon>
        <taxon>Myxococcales</taxon>
        <taxon>Cystobacterineae</taxon>
        <taxon>Myxococcaceae</taxon>
        <taxon>Myxococcus</taxon>
    </lineage>
</organism>
<dbReference type="InterPro" id="IPR029069">
    <property type="entry name" value="HotDog_dom_sf"/>
</dbReference>
<dbReference type="SUPFAM" id="SSF54637">
    <property type="entry name" value="Thioesterase/thiol ester dehydrase-isomerase"/>
    <property type="match status" value="1"/>
</dbReference>
<comment type="similarity">
    <text evidence="1">Belongs to the acyl coenzyme A hydrolase family.</text>
</comment>
<proteinExistence type="inferred from homology"/>
<evidence type="ECO:0000313" key="6">
    <source>
        <dbReference type="Proteomes" id="UP000663090"/>
    </source>
</evidence>
<dbReference type="RefSeq" id="WP_206719216.1">
    <property type="nucleotide sequence ID" value="NZ_CP071091.1"/>
</dbReference>
<reference evidence="5 6" key="1">
    <citation type="submission" date="2021-02" db="EMBL/GenBank/DDBJ databases">
        <title>De Novo genome assembly of isolated myxobacteria.</title>
        <authorList>
            <person name="Stevens D.C."/>
        </authorList>
    </citation>
    <scope>NUCLEOTIDE SEQUENCE [LARGE SCALE GENOMIC DNA]</scope>
    <source>
        <strain evidence="5 6">SCHIC003</strain>
    </source>
</reference>
<dbReference type="PROSITE" id="PS51770">
    <property type="entry name" value="HOTDOG_ACOT"/>
    <property type="match status" value="1"/>
</dbReference>
<dbReference type="PANTHER" id="PTHR11049">
    <property type="entry name" value="ACYL COENZYME A THIOESTER HYDROLASE"/>
    <property type="match status" value="1"/>
</dbReference>
<dbReference type="InterPro" id="IPR006683">
    <property type="entry name" value="Thioestr_dom"/>
</dbReference>
<evidence type="ECO:0000256" key="1">
    <source>
        <dbReference type="ARBA" id="ARBA00010458"/>
    </source>
</evidence>
<feature type="domain" description="HotDog ACOT-type" evidence="4">
    <location>
        <begin position="16"/>
        <end position="128"/>
    </location>
</feature>
<evidence type="ECO:0000259" key="4">
    <source>
        <dbReference type="PROSITE" id="PS51770"/>
    </source>
</evidence>
<dbReference type="PANTHER" id="PTHR11049:SF24">
    <property type="entry name" value="CYTOSOLIC ACYL COENZYME A THIOESTER HYDROLASE"/>
    <property type="match status" value="1"/>
</dbReference>
<protein>
    <submittedName>
        <fullName evidence="5">Acyl-CoA thioesterase</fullName>
    </submittedName>
</protein>
<name>A0ABX7NFI3_9BACT</name>
<dbReference type="CDD" id="cd03442">
    <property type="entry name" value="BFIT_BACH"/>
    <property type="match status" value="1"/>
</dbReference>
<dbReference type="Gene3D" id="3.10.129.10">
    <property type="entry name" value="Hotdog Thioesterase"/>
    <property type="match status" value="1"/>
</dbReference>
<keyword evidence="2 3" id="KW-0378">Hydrolase</keyword>
<dbReference type="InterPro" id="IPR040170">
    <property type="entry name" value="Cytosol_ACT"/>
</dbReference>
<dbReference type="EMBL" id="CP071091">
    <property type="protein sequence ID" value="QSQ17597.1"/>
    <property type="molecule type" value="Genomic_DNA"/>
</dbReference>
<keyword evidence="6" id="KW-1185">Reference proteome</keyword>
<dbReference type="Pfam" id="PF03061">
    <property type="entry name" value="4HBT"/>
    <property type="match status" value="1"/>
</dbReference>
<dbReference type="InterPro" id="IPR033120">
    <property type="entry name" value="HOTDOG_ACOT"/>
</dbReference>
<dbReference type="Proteomes" id="UP000663090">
    <property type="component" value="Chromosome"/>
</dbReference>